<dbReference type="Proteomes" id="UP000650424">
    <property type="component" value="Unassembled WGS sequence"/>
</dbReference>
<accession>A0ABR6ZYX1</accession>
<reference evidence="2 3" key="1">
    <citation type="submission" date="2020-08" db="EMBL/GenBank/DDBJ databases">
        <title>Novel species isolated from subtropical streams in China.</title>
        <authorList>
            <person name="Lu H."/>
        </authorList>
    </citation>
    <scope>NUCLEOTIDE SEQUENCE [LARGE SCALE GENOMIC DNA]</scope>
    <source>
        <strain evidence="2 3">CY18W</strain>
    </source>
</reference>
<dbReference type="RefSeq" id="WP_186950899.1">
    <property type="nucleotide sequence ID" value="NZ_JACOGF010000024.1"/>
</dbReference>
<keyword evidence="3" id="KW-1185">Reference proteome</keyword>
<feature type="chain" id="PRO_5047523857" evidence="1">
    <location>
        <begin position="40"/>
        <end position="240"/>
    </location>
</feature>
<dbReference type="EMBL" id="JACOGF010000024">
    <property type="protein sequence ID" value="MBC3921065.1"/>
    <property type="molecule type" value="Genomic_DNA"/>
</dbReference>
<evidence type="ECO:0000313" key="2">
    <source>
        <dbReference type="EMBL" id="MBC3921065.1"/>
    </source>
</evidence>
<organism evidence="2 3">
    <name type="scientific">Undibacterium hunanense</name>
    <dbReference type="NCBI Taxonomy" id="2762292"/>
    <lineage>
        <taxon>Bacteria</taxon>
        <taxon>Pseudomonadati</taxon>
        <taxon>Pseudomonadota</taxon>
        <taxon>Betaproteobacteria</taxon>
        <taxon>Burkholderiales</taxon>
        <taxon>Oxalobacteraceae</taxon>
        <taxon>Undibacterium</taxon>
    </lineage>
</organism>
<keyword evidence="1" id="KW-0732">Signal</keyword>
<name>A0ABR6ZYX1_9BURK</name>
<comment type="caution">
    <text evidence="2">The sequence shown here is derived from an EMBL/GenBank/DDBJ whole genome shotgun (WGS) entry which is preliminary data.</text>
</comment>
<feature type="signal peptide" evidence="1">
    <location>
        <begin position="1"/>
        <end position="39"/>
    </location>
</feature>
<evidence type="ECO:0000256" key="1">
    <source>
        <dbReference type="SAM" id="SignalP"/>
    </source>
</evidence>
<protein>
    <submittedName>
        <fullName evidence="2">Uncharacterized protein</fullName>
    </submittedName>
</protein>
<evidence type="ECO:0000313" key="3">
    <source>
        <dbReference type="Proteomes" id="UP000650424"/>
    </source>
</evidence>
<proteinExistence type="predicted"/>
<gene>
    <name evidence="2" type="ORF">H8L32_26620</name>
</gene>
<sequence length="240" mass="26979">MKIFSFLNDHKTMGKWLKSVQYFVGVTCFALASMSSAHADNYNVPIIGPVGDPDITFFGITLGSYSQRCAPTSKCRLELEANLVGKKIRYAETALPLDSLPLWLASKSSGNLKVVLSMAEDGKILGIKFILSNLERTPEGFQRFAKMVEDQVEKKLGLTGQRVTLKKNIYGLNLKNYSVRWRKPWGSVLFMPEDDYASTPLVKGSITLYVESNELEQLWNKALENDALKNKENDANRLKM</sequence>